<sequence length="187" mass="21519">MARKKEYIEADVIEKAMNVFWRNGYETTSMQMLEKEMGINKFSIYSSFGSKHGLFLESVKCYKKKLNKLIGLLKSSTKGLDGLKDYFIDFIEFSKDNEIGKGCLITNTAHEVREDTDEKIKQVLSSFTNEVRDVFKSVLAQDKSKDELTLEAQADYLIISMIGLSSASKLFNRIQLDHYIEHIFKNV</sequence>
<dbReference type="Proteomes" id="UP001589605">
    <property type="component" value="Unassembled WGS sequence"/>
</dbReference>
<keyword evidence="7" id="KW-1185">Reference proteome</keyword>
<gene>
    <name evidence="6" type="ORF">ACFFVB_03955</name>
</gene>
<dbReference type="SUPFAM" id="SSF48498">
    <property type="entry name" value="Tetracyclin repressor-like, C-terminal domain"/>
    <property type="match status" value="1"/>
</dbReference>
<organism evidence="6 7">
    <name type="scientific">Formosa undariae</name>
    <dbReference type="NCBI Taxonomy" id="1325436"/>
    <lineage>
        <taxon>Bacteria</taxon>
        <taxon>Pseudomonadati</taxon>
        <taxon>Bacteroidota</taxon>
        <taxon>Flavobacteriia</taxon>
        <taxon>Flavobacteriales</taxon>
        <taxon>Flavobacteriaceae</taxon>
        <taxon>Formosa</taxon>
    </lineage>
</organism>
<dbReference type="InterPro" id="IPR001647">
    <property type="entry name" value="HTH_TetR"/>
</dbReference>
<dbReference type="InterPro" id="IPR036271">
    <property type="entry name" value="Tet_transcr_reg_TetR-rel_C_sf"/>
</dbReference>
<dbReference type="SUPFAM" id="SSF46689">
    <property type="entry name" value="Homeodomain-like"/>
    <property type="match status" value="1"/>
</dbReference>
<feature type="domain" description="HTH tetR-type" evidence="5">
    <location>
        <begin position="6"/>
        <end position="66"/>
    </location>
</feature>
<keyword evidence="2 4" id="KW-0238">DNA-binding</keyword>
<dbReference type="RefSeq" id="WP_382381381.1">
    <property type="nucleotide sequence ID" value="NZ_JBHMEZ010000003.1"/>
</dbReference>
<dbReference type="PROSITE" id="PS50977">
    <property type="entry name" value="HTH_TETR_2"/>
    <property type="match status" value="1"/>
</dbReference>
<protein>
    <submittedName>
        <fullName evidence="6">TetR/AcrR family transcriptional regulator</fullName>
    </submittedName>
</protein>
<evidence type="ECO:0000313" key="7">
    <source>
        <dbReference type="Proteomes" id="UP001589605"/>
    </source>
</evidence>
<name>A0ABV5EZ77_9FLAO</name>
<dbReference type="EMBL" id="JBHMEZ010000003">
    <property type="protein sequence ID" value="MFB9052223.1"/>
    <property type="molecule type" value="Genomic_DNA"/>
</dbReference>
<dbReference type="Gene3D" id="1.10.10.60">
    <property type="entry name" value="Homeodomain-like"/>
    <property type="match status" value="1"/>
</dbReference>
<feature type="DNA-binding region" description="H-T-H motif" evidence="4">
    <location>
        <begin position="29"/>
        <end position="48"/>
    </location>
</feature>
<dbReference type="Gene3D" id="1.10.357.10">
    <property type="entry name" value="Tetracycline Repressor, domain 2"/>
    <property type="match status" value="1"/>
</dbReference>
<comment type="caution">
    <text evidence="6">The sequence shown here is derived from an EMBL/GenBank/DDBJ whole genome shotgun (WGS) entry which is preliminary data.</text>
</comment>
<evidence type="ECO:0000259" key="5">
    <source>
        <dbReference type="PROSITE" id="PS50977"/>
    </source>
</evidence>
<dbReference type="InterPro" id="IPR009057">
    <property type="entry name" value="Homeodomain-like_sf"/>
</dbReference>
<accession>A0ABV5EZ77</accession>
<reference evidence="6 7" key="1">
    <citation type="submission" date="2024-09" db="EMBL/GenBank/DDBJ databases">
        <authorList>
            <person name="Sun Q."/>
            <person name="Mori K."/>
        </authorList>
    </citation>
    <scope>NUCLEOTIDE SEQUENCE [LARGE SCALE GENOMIC DNA]</scope>
    <source>
        <strain evidence="6 7">CECT 8286</strain>
    </source>
</reference>
<dbReference type="PANTHER" id="PTHR47506:SF10">
    <property type="entry name" value="TRANSCRIPTIONAL REGULATORY PROTEIN"/>
    <property type="match status" value="1"/>
</dbReference>
<evidence type="ECO:0000313" key="6">
    <source>
        <dbReference type="EMBL" id="MFB9052223.1"/>
    </source>
</evidence>
<proteinExistence type="predicted"/>
<dbReference type="PANTHER" id="PTHR47506">
    <property type="entry name" value="TRANSCRIPTIONAL REGULATORY PROTEIN"/>
    <property type="match status" value="1"/>
</dbReference>
<evidence type="ECO:0000256" key="4">
    <source>
        <dbReference type="PROSITE-ProRule" id="PRU00335"/>
    </source>
</evidence>
<keyword evidence="1" id="KW-0805">Transcription regulation</keyword>
<dbReference type="Pfam" id="PF00440">
    <property type="entry name" value="TetR_N"/>
    <property type="match status" value="1"/>
</dbReference>
<keyword evidence="3" id="KW-0804">Transcription</keyword>
<evidence type="ECO:0000256" key="2">
    <source>
        <dbReference type="ARBA" id="ARBA00023125"/>
    </source>
</evidence>
<evidence type="ECO:0000256" key="3">
    <source>
        <dbReference type="ARBA" id="ARBA00023163"/>
    </source>
</evidence>
<dbReference type="InterPro" id="IPR011075">
    <property type="entry name" value="TetR_C"/>
</dbReference>
<dbReference type="Pfam" id="PF16925">
    <property type="entry name" value="TetR_C_13"/>
    <property type="match status" value="1"/>
</dbReference>
<evidence type="ECO:0000256" key="1">
    <source>
        <dbReference type="ARBA" id="ARBA00023015"/>
    </source>
</evidence>